<dbReference type="NCBIfam" id="TIGR00069">
    <property type="entry name" value="hisD"/>
    <property type="match status" value="1"/>
</dbReference>
<keyword evidence="8 12" id="KW-0560">Oxidoreductase</keyword>
<comment type="catalytic activity">
    <reaction evidence="11 12">
        <text>L-histidinol + 2 NAD(+) + H2O = L-histidine + 2 NADH + 3 H(+)</text>
        <dbReference type="Rhea" id="RHEA:20641"/>
        <dbReference type="ChEBI" id="CHEBI:15377"/>
        <dbReference type="ChEBI" id="CHEBI:15378"/>
        <dbReference type="ChEBI" id="CHEBI:57540"/>
        <dbReference type="ChEBI" id="CHEBI:57595"/>
        <dbReference type="ChEBI" id="CHEBI:57699"/>
        <dbReference type="ChEBI" id="CHEBI:57945"/>
        <dbReference type="EC" id="1.1.1.23"/>
    </reaction>
</comment>
<feature type="binding site" evidence="12">
    <location>
        <position position="266"/>
    </location>
    <ligand>
        <name>Zn(2+)</name>
        <dbReference type="ChEBI" id="CHEBI:29105"/>
    </ligand>
</feature>
<dbReference type="CDD" id="cd06572">
    <property type="entry name" value="Histidinol_dh"/>
    <property type="match status" value="1"/>
</dbReference>
<dbReference type="InterPro" id="IPR016161">
    <property type="entry name" value="Ald_DH/histidinol_DH"/>
</dbReference>
<gene>
    <name evidence="12 15" type="primary">hisD</name>
    <name evidence="15" type="ORF">ACFSW7_11540</name>
</gene>
<evidence type="ECO:0000256" key="8">
    <source>
        <dbReference type="ARBA" id="ARBA00023002"/>
    </source>
</evidence>
<feature type="binding site" evidence="12">
    <location>
        <position position="420"/>
    </location>
    <ligand>
        <name>substrate</name>
    </ligand>
</feature>
<comment type="cofactor">
    <cofactor evidence="12">
        <name>Zn(2+)</name>
        <dbReference type="ChEBI" id="CHEBI:29105"/>
    </cofactor>
    <text evidence="12">Binds 1 zinc ion per subunit.</text>
</comment>
<feature type="binding site" evidence="12">
    <location>
        <position position="425"/>
    </location>
    <ligand>
        <name>Zn(2+)</name>
        <dbReference type="ChEBI" id="CHEBI:29105"/>
    </ligand>
</feature>
<dbReference type="GO" id="GO:0004399">
    <property type="term" value="F:histidinol dehydrogenase activity"/>
    <property type="evidence" value="ECO:0007669"/>
    <property type="project" value="UniProtKB-EC"/>
</dbReference>
<dbReference type="PIRSF" id="PIRSF000099">
    <property type="entry name" value="Histidinol_dh"/>
    <property type="match status" value="1"/>
</dbReference>
<feature type="active site" description="Proton acceptor" evidence="12">
    <location>
        <position position="333"/>
    </location>
</feature>
<comment type="function">
    <text evidence="1 12">Catalyzes the sequential NAD-dependent oxidations of L-histidinol to L-histidinaldehyde and then to L-histidine.</text>
</comment>
<feature type="binding site" evidence="12">
    <location>
        <position position="366"/>
    </location>
    <ligand>
        <name>Zn(2+)</name>
        <dbReference type="ChEBI" id="CHEBI:29105"/>
    </ligand>
</feature>
<dbReference type="Gene3D" id="1.20.5.1300">
    <property type="match status" value="1"/>
</dbReference>
<evidence type="ECO:0000256" key="9">
    <source>
        <dbReference type="ARBA" id="ARBA00023027"/>
    </source>
</evidence>
<evidence type="ECO:0000256" key="7">
    <source>
        <dbReference type="ARBA" id="ARBA00022833"/>
    </source>
</evidence>
<feature type="binding site" evidence="12">
    <location>
        <position position="425"/>
    </location>
    <ligand>
        <name>substrate</name>
    </ligand>
</feature>
<evidence type="ECO:0000256" key="2">
    <source>
        <dbReference type="ARBA" id="ARBA00004940"/>
    </source>
</evidence>
<evidence type="ECO:0000256" key="10">
    <source>
        <dbReference type="ARBA" id="ARBA00023102"/>
    </source>
</evidence>
<dbReference type="InterPro" id="IPR022695">
    <property type="entry name" value="Histidinol_DH_monofunct"/>
</dbReference>
<keyword evidence="6 12" id="KW-0479">Metal-binding</keyword>
<keyword evidence="7 12" id="KW-0862">Zinc</keyword>
<feature type="active site" description="Proton acceptor" evidence="12">
    <location>
        <position position="332"/>
    </location>
</feature>
<dbReference type="Proteomes" id="UP001597492">
    <property type="component" value="Unassembled WGS sequence"/>
</dbReference>
<feature type="binding site" evidence="12">
    <location>
        <position position="333"/>
    </location>
    <ligand>
        <name>substrate</name>
    </ligand>
</feature>
<evidence type="ECO:0000256" key="3">
    <source>
        <dbReference type="ARBA" id="ARBA00010178"/>
    </source>
</evidence>
<reference evidence="16" key="1">
    <citation type="journal article" date="2019" name="Int. J. Syst. Evol. Microbiol.">
        <title>The Global Catalogue of Microorganisms (GCM) 10K type strain sequencing project: providing services to taxonomists for standard genome sequencing and annotation.</title>
        <authorList>
            <consortium name="The Broad Institute Genomics Platform"/>
            <consortium name="The Broad Institute Genome Sequencing Center for Infectious Disease"/>
            <person name="Wu L."/>
            <person name="Ma J."/>
        </authorList>
    </citation>
    <scope>NUCLEOTIDE SEQUENCE [LARGE SCALE GENOMIC DNA]</scope>
    <source>
        <strain evidence="16">TISTR 1514</strain>
    </source>
</reference>
<dbReference type="InterPro" id="IPR012131">
    <property type="entry name" value="Hstdl_DH"/>
</dbReference>
<name>A0ABW5V2W2_9MICO</name>
<dbReference type="PROSITE" id="PS00611">
    <property type="entry name" value="HISOL_DEHYDROGENASE"/>
    <property type="match status" value="1"/>
</dbReference>
<accession>A0ABW5V2W2</accession>
<dbReference type="PANTHER" id="PTHR21256:SF2">
    <property type="entry name" value="HISTIDINE BIOSYNTHESIS TRIFUNCTIONAL PROTEIN"/>
    <property type="match status" value="1"/>
</dbReference>
<dbReference type="Gene3D" id="3.40.50.1980">
    <property type="entry name" value="Nitrogenase molybdenum iron protein domain"/>
    <property type="match status" value="2"/>
</dbReference>
<evidence type="ECO:0000256" key="14">
    <source>
        <dbReference type="RuleBase" id="RU004175"/>
    </source>
</evidence>
<keyword evidence="9 12" id="KW-0520">NAD</keyword>
<dbReference type="EC" id="1.1.1.23" evidence="4 12"/>
<feature type="binding site" evidence="12">
    <location>
        <position position="263"/>
    </location>
    <ligand>
        <name>substrate</name>
    </ligand>
</feature>
<keyword evidence="10 12" id="KW-0368">Histidine biosynthesis</keyword>
<evidence type="ECO:0000256" key="5">
    <source>
        <dbReference type="ARBA" id="ARBA00016531"/>
    </source>
</evidence>
<evidence type="ECO:0000256" key="4">
    <source>
        <dbReference type="ARBA" id="ARBA00012965"/>
    </source>
</evidence>
<proteinExistence type="inferred from homology"/>
<comment type="pathway">
    <text evidence="2 12">Amino-acid biosynthesis; L-histidine biosynthesis; L-histidine from 5-phospho-alpha-D-ribose 1-diphosphate: step 9/9.</text>
</comment>
<feature type="binding site" evidence="12">
    <location>
        <position position="266"/>
    </location>
    <ligand>
        <name>substrate</name>
    </ligand>
</feature>
<evidence type="ECO:0000256" key="1">
    <source>
        <dbReference type="ARBA" id="ARBA00003850"/>
    </source>
</evidence>
<feature type="binding site" evidence="12">
    <location>
        <position position="366"/>
    </location>
    <ligand>
        <name>substrate</name>
    </ligand>
</feature>
<sequence length="443" mass="45383">MIQTLNLRGRDLDVAELREILPRPEVDVTRALAGATELINAVREHGAEALAEQAARFDGAAPEHIRVPQADIDAAVDGLDAAVRDALEEMIRRVRAGSAAQVPPPARTELADGAVVEQRWQPVDRVGLYVPGGKAVYPSSVVMNVVPAQTAGVGSIALASPAQAEFGGLPHPTILAAAGILGVTEVYAMGGAGAIGAFAYGVADLGLAPVDVITGPGNVWVAAAKRAVSAKVGIDAEAGPTEILVIADGQANVDFVAADLLSQAEHDELAAAVLVTDSERLAGEVAERLAQLAAETKHAERVATSLGGRQSAIVLVDDLAAACRVSNAYGPEHLELQTTDDEATLAGITNAGAIFMGGFSPVPLGDYLAGSNHVLPTGGQSAHAAGLGAYTFLRAQQIIRYDAAALDAVRPRLTAIALAEDLPAHAAAAAARAERATNERTGE</sequence>
<feature type="binding site" evidence="12">
    <location>
        <position position="263"/>
    </location>
    <ligand>
        <name>Zn(2+)</name>
        <dbReference type="ChEBI" id="CHEBI:29105"/>
    </ligand>
</feature>
<dbReference type="SUPFAM" id="SSF53720">
    <property type="entry name" value="ALDH-like"/>
    <property type="match status" value="1"/>
</dbReference>
<keyword evidence="12" id="KW-0028">Amino-acid biosynthesis</keyword>
<keyword evidence="16" id="KW-1185">Reference proteome</keyword>
<dbReference type="Pfam" id="PF00815">
    <property type="entry name" value="Histidinol_dh"/>
    <property type="match status" value="1"/>
</dbReference>
<dbReference type="InterPro" id="IPR001692">
    <property type="entry name" value="Histidinol_DH_CS"/>
</dbReference>
<evidence type="ECO:0000256" key="11">
    <source>
        <dbReference type="ARBA" id="ARBA00049489"/>
    </source>
</evidence>
<dbReference type="PRINTS" id="PR00083">
    <property type="entry name" value="HOLDHDRGNASE"/>
</dbReference>
<comment type="caution">
    <text evidence="12">Lacks conserved residue(s) required for the propagation of feature annotation.</text>
</comment>
<dbReference type="HAMAP" id="MF_01024">
    <property type="entry name" value="HisD"/>
    <property type="match status" value="1"/>
</dbReference>
<comment type="similarity">
    <text evidence="3 12 13 14">Belongs to the histidinol dehydrogenase family.</text>
</comment>
<evidence type="ECO:0000256" key="13">
    <source>
        <dbReference type="PIRNR" id="PIRNR000099"/>
    </source>
</evidence>
<dbReference type="RefSeq" id="WP_019617411.1">
    <property type="nucleotide sequence ID" value="NZ_JBHUNE010000008.1"/>
</dbReference>
<evidence type="ECO:0000256" key="6">
    <source>
        <dbReference type="ARBA" id="ARBA00022723"/>
    </source>
</evidence>
<evidence type="ECO:0000313" key="16">
    <source>
        <dbReference type="Proteomes" id="UP001597492"/>
    </source>
</evidence>
<evidence type="ECO:0000256" key="12">
    <source>
        <dbReference type="HAMAP-Rule" id="MF_01024"/>
    </source>
</evidence>
<organism evidence="15 16">
    <name type="scientific">Gulosibacter faecalis</name>
    <dbReference type="NCBI Taxonomy" id="272240"/>
    <lineage>
        <taxon>Bacteria</taxon>
        <taxon>Bacillati</taxon>
        <taxon>Actinomycetota</taxon>
        <taxon>Actinomycetes</taxon>
        <taxon>Micrococcales</taxon>
        <taxon>Microbacteriaceae</taxon>
        <taxon>Gulosibacter</taxon>
    </lineage>
</organism>
<comment type="caution">
    <text evidence="15">The sequence shown here is derived from an EMBL/GenBank/DDBJ whole genome shotgun (WGS) entry which is preliminary data.</text>
</comment>
<dbReference type="EMBL" id="JBHUNE010000008">
    <property type="protein sequence ID" value="MFD2759007.1"/>
    <property type="molecule type" value="Genomic_DNA"/>
</dbReference>
<evidence type="ECO:0000313" key="15">
    <source>
        <dbReference type="EMBL" id="MFD2759007.1"/>
    </source>
</evidence>
<dbReference type="PANTHER" id="PTHR21256">
    <property type="entry name" value="HISTIDINOL DEHYDROGENASE HDH"/>
    <property type="match status" value="1"/>
</dbReference>
<protein>
    <recommendedName>
        <fullName evidence="5 12">Histidinol dehydrogenase</fullName>
        <shortName evidence="12">HDH</shortName>
        <ecNumber evidence="4 12">1.1.1.23</ecNumber>
    </recommendedName>
</protein>
<feature type="binding site" evidence="12">
    <location>
        <position position="241"/>
    </location>
    <ligand>
        <name>substrate</name>
    </ligand>
</feature>